<dbReference type="GO" id="GO:0006508">
    <property type="term" value="P:proteolysis"/>
    <property type="evidence" value="ECO:0007669"/>
    <property type="project" value="InterPro"/>
</dbReference>
<dbReference type="NCBIfam" id="TIGR00666">
    <property type="entry name" value="PBP4"/>
    <property type="match status" value="1"/>
</dbReference>
<dbReference type="Pfam" id="PF02113">
    <property type="entry name" value="Peptidase_S13"/>
    <property type="match status" value="2"/>
</dbReference>
<dbReference type="InterPro" id="IPR000667">
    <property type="entry name" value="Peptidase_S13"/>
</dbReference>
<reference evidence="4" key="1">
    <citation type="submission" date="2020-02" db="EMBL/GenBank/DDBJ databases">
        <authorList>
            <person name="Meier V. D."/>
        </authorList>
    </citation>
    <scope>NUCLEOTIDE SEQUENCE</scope>
    <source>
        <strain evidence="4">AVDCRST_MAG75</strain>
    </source>
</reference>
<dbReference type="GO" id="GO:0000270">
    <property type="term" value="P:peptidoglycan metabolic process"/>
    <property type="evidence" value="ECO:0007669"/>
    <property type="project" value="TreeGrafter"/>
</dbReference>
<gene>
    <name evidence="4" type="ORF">AVDCRST_MAG75-1337</name>
</gene>
<dbReference type="EMBL" id="CADCUO010000076">
    <property type="protein sequence ID" value="CAA9386804.1"/>
    <property type="molecule type" value="Genomic_DNA"/>
</dbReference>
<dbReference type="Gene3D" id="3.40.710.10">
    <property type="entry name" value="DD-peptidase/beta-lactamase superfamily"/>
    <property type="match status" value="2"/>
</dbReference>
<dbReference type="SUPFAM" id="SSF56601">
    <property type="entry name" value="beta-lactamase/transpeptidase-like"/>
    <property type="match status" value="1"/>
</dbReference>
<dbReference type="PANTHER" id="PTHR30023:SF0">
    <property type="entry name" value="PENICILLIN-SENSITIVE CARBOXYPEPTIDASE A"/>
    <property type="match status" value="1"/>
</dbReference>
<accession>A0A6J4NIB9</accession>
<dbReference type="AlphaFoldDB" id="A0A6J4NIB9"/>
<keyword evidence="4" id="KW-0645">Protease</keyword>
<evidence type="ECO:0000256" key="2">
    <source>
        <dbReference type="ARBA" id="ARBA00022801"/>
    </source>
</evidence>
<dbReference type="Gene3D" id="3.50.80.20">
    <property type="entry name" value="D-Ala-D-Ala carboxypeptidase C, peptidase S13"/>
    <property type="match status" value="1"/>
</dbReference>
<sequence>MGPRRIAISLAVLAVVAAVLAALVNGGSFTAHRGSTDSAPAGGTSSIRPRPARPAPAAQPTQDVPEPVLTPVTSGPAPRPAKVRAALDAVDDSGVGLSGAVLDVATGARLYARRADSPVIPASTMKLLTSAAALQILGPEHTFTTRVVSASASRIVLVGGGDPYLASRTRGGTYPRRSSVADLAKETAAQLRQSRRSTVSLGYDDSLFTGPDWNRTWPNAYRDQVTPLSALWVEEGRVNGGSPGLRQSDPANTAAQTFAKALRAQGIKVTAVRKATAAKSDRTIAAVSSMPLERIVEQLLLVSDNDAAEVLFRQAAIGAGRSGSFAEGRAVVERTLRTLGVWHAATSIHDGSGLSRSTRVHADTLVKVLRLAAGPKRPQLRPVVTGLPVAGVEGSLRTRFHDSASAAGIGVLHAKTGTLTGVHSLAGVVRARDGSLMVFAFLINDAANGYAAILLLDRLGGALSSCGCR</sequence>
<keyword evidence="4" id="KW-0121">Carboxypeptidase</keyword>
<dbReference type="EC" id="3.4.16.4" evidence="4"/>
<dbReference type="PRINTS" id="PR00922">
    <property type="entry name" value="DADACBPTASE3"/>
</dbReference>
<organism evidence="4">
    <name type="scientific">uncultured Propionibacteriaceae bacterium</name>
    <dbReference type="NCBI Taxonomy" id="257457"/>
    <lineage>
        <taxon>Bacteria</taxon>
        <taxon>Bacillati</taxon>
        <taxon>Actinomycetota</taxon>
        <taxon>Actinomycetes</taxon>
        <taxon>Propionibacteriales</taxon>
        <taxon>Propionibacteriaceae</taxon>
        <taxon>environmental samples</taxon>
    </lineage>
</organism>
<feature type="region of interest" description="Disordered" evidence="3">
    <location>
        <begin position="31"/>
        <end position="79"/>
    </location>
</feature>
<dbReference type="GO" id="GO:0009002">
    <property type="term" value="F:serine-type D-Ala-D-Ala carboxypeptidase activity"/>
    <property type="evidence" value="ECO:0007669"/>
    <property type="project" value="UniProtKB-EC"/>
</dbReference>
<keyword evidence="2 4" id="KW-0378">Hydrolase</keyword>
<evidence type="ECO:0000256" key="1">
    <source>
        <dbReference type="ARBA" id="ARBA00006096"/>
    </source>
</evidence>
<name>A0A6J4NIB9_9ACTN</name>
<dbReference type="InterPro" id="IPR012338">
    <property type="entry name" value="Beta-lactam/transpept-like"/>
</dbReference>
<evidence type="ECO:0000256" key="3">
    <source>
        <dbReference type="SAM" id="MobiDB-lite"/>
    </source>
</evidence>
<dbReference type="PANTHER" id="PTHR30023">
    <property type="entry name" value="D-ALANYL-D-ALANINE CARBOXYPEPTIDASE"/>
    <property type="match status" value="1"/>
</dbReference>
<protein>
    <submittedName>
        <fullName evidence="4">D-alanyl-D-alanine carboxypeptidase</fullName>
        <ecNumber evidence="4">3.4.16.4</ecNumber>
    </submittedName>
</protein>
<comment type="similarity">
    <text evidence="1">Belongs to the peptidase S13 family.</text>
</comment>
<proteinExistence type="inferred from homology"/>
<evidence type="ECO:0000313" key="4">
    <source>
        <dbReference type="EMBL" id="CAA9386804.1"/>
    </source>
</evidence>